<evidence type="ECO:0000256" key="1">
    <source>
        <dbReference type="ARBA" id="ARBA00004123"/>
    </source>
</evidence>
<sequence>MHSVFSVDDISDTFWASNPAMNRSASEWAFERFLEEFSSPAATPRTPLPDSLPASSVASSSVASESSTSKRQDRGDEVVEIKKHDHLSPPLNPSSTALTDSDQYRAFLKNRLDLACAAESACVKPGDSANVAQSQLQAPKASQVGSGAHDKVAHDGSPVVESEADGGPLGIPALPSIQKKIGGQSKQTTSGSSREESDDDDLEGDLEITDNMDPADAKRARRTICLGLEQEKENRKEFHLPFHLQGFVQVPFIDWMLSNRESARRSRRRKQAQMGELETQVNQLRVEHSTLLKDLTDMNSKYDNAAVDNRILKADIETLRAKGASHSSVVFSEDLSNPWSCFLHSHLRDCKVKMAEETVKRVTGINPLLLAMSNVAGTGMPSVNSAINGSTNAAVPMQQNRNQLFHQAVPSIPTATPHHQRLDSSFPGNTPVPLVGNHPQIEVNRQSDVGGGKMVDISSIQQHTGRVANLQKQNGPGINPCGSLPGPGWERESSQAVAKNNKHNQI</sequence>
<dbReference type="Gene3D" id="1.20.5.170">
    <property type="match status" value="1"/>
</dbReference>
<feature type="compositionally biased region" description="Low complexity" evidence="8">
    <location>
        <begin position="54"/>
        <end position="67"/>
    </location>
</feature>
<dbReference type="EMBL" id="JAEACU010000009">
    <property type="protein sequence ID" value="KAH7517288.1"/>
    <property type="molecule type" value="Genomic_DNA"/>
</dbReference>
<keyword evidence="6" id="KW-0539">Nucleus</keyword>
<dbReference type="GO" id="GO:0003677">
    <property type="term" value="F:DNA binding"/>
    <property type="evidence" value="ECO:0007669"/>
    <property type="project" value="UniProtKB-KW"/>
</dbReference>
<gene>
    <name evidence="10" type="ORF">FEM48_Zijuj09G0047600</name>
</gene>
<dbReference type="AlphaFoldDB" id="A0A978UQY8"/>
<feature type="region of interest" description="Disordered" evidence="8">
    <location>
        <begin position="133"/>
        <end position="211"/>
    </location>
</feature>
<keyword evidence="5" id="KW-0804">Transcription</keyword>
<dbReference type="Pfam" id="PF00170">
    <property type="entry name" value="bZIP_1"/>
    <property type="match status" value="1"/>
</dbReference>
<dbReference type="PANTHER" id="PTHR46408">
    <property type="entry name" value="BASIC LEUCINE ZIPPER 63"/>
    <property type="match status" value="1"/>
</dbReference>
<comment type="caution">
    <text evidence="10">The sequence shown here is derived from an EMBL/GenBank/DDBJ whole genome shotgun (WGS) entry which is preliminary data.</text>
</comment>
<evidence type="ECO:0000259" key="9">
    <source>
        <dbReference type="PROSITE" id="PS50217"/>
    </source>
</evidence>
<evidence type="ECO:0000256" key="8">
    <source>
        <dbReference type="SAM" id="MobiDB-lite"/>
    </source>
</evidence>
<feature type="region of interest" description="Disordered" evidence="8">
    <location>
        <begin position="40"/>
        <end position="76"/>
    </location>
</feature>
<keyword evidence="4" id="KW-0238">DNA-binding</keyword>
<reference evidence="10" key="1">
    <citation type="journal article" date="2021" name="Front. Plant Sci.">
        <title>Chromosome-Scale Genome Assembly for Chinese Sour Jujube and Insights Into Its Genome Evolution and Domestication Signature.</title>
        <authorList>
            <person name="Shen L.-Y."/>
            <person name="Luo H."/>
            <person name="Wang X.-L."/>
            <person name="Wang X.-M."/>
            <person name="Qiu X.-J."/>
            <person name="Liu H."/>
            <person name="Zhou S.-S."/>
            <person name="Jia K.-H."/>
            <person name="Nie S."/>
            <person name="Bao Y.-T."/>
            <person name="Zhang R.-G."/>
            <person name="Yun Q.-Z."/>
            <person name="Chai Y.-H."/>
            <person name="Lu J.-Y."/>
            <person name="Li Y."/>
            <person name="Zhao S.-W."/>
            <person name="Mao J.-F."/>
            <person name="Jia S.-G."/>
            <person name="Mao Y.-M."/>
        </authorList>
    </citation>
    <scope>NUCLEOTIDE SEQUENCE</scope>
    <source>
        <strain evidence="10">AT0</strain>
        <tissue evidence="10">Leaf</tissue>
    </source>
</reference>
<feature type="domain" description="BZIP" evidence="9">
    <location>
        <begin position="259"/>
        <end position="303"/>
    </location>
</feature>
<evidence type="ECO:0000256" key="6">
    <source>
        <dbReference type="ARBA" id="ARBA00023242"/>
    </source>
</evidence>
<dbReference type="SMART" id="SM00338">
    <property type="entry name" value="BRLZ"/>
    <property type="match status" value="1"/>
</dbReference>
<dbReference type="InterPro" id="IPR004827">
    <property type="entry name" value="bZIP"/>
</dbReference>
<dbReference type="Pfam" id="PF12498">
    <property type="entry name" value="bZIP_C"/>
    <property type="match status" value="1"/>
</dbReference>
<dbReference type="PROSITE" id="PS50217">
    <property type="entry name" value="BZIP"/>
    <property type="match status" value="1"/>
</dbReference>
<evidence type="ECO:0000313" key="11">
    <source>
        <dbReference type="Proteomes" id="UP000813462"/>
    </source>
</evidence>
<accession>A0A978UQY8</accession>
<dbReference type="SUPFAM" id="SSF57959">
    <property type="entry name" value="Leucine zipper domain"/>
    <property type="match status" value="1"/>
</dbReference>
<evidence type="ECO:0000256" key="3">
    <source>
        <dbReference type="ARBA" id="ARBA00023015"/>
    </source>
</evidence>
<evidence type="ECO:0000313" key="10">
    <source>
        <dbReference type="EMBL" id="KAH7517288.1"/>
    </source>
</evidence>
<organism evidence="10 11">
    <name type="scientific">Ziziphus jujuba var. spinosa</name>
    <dbReference type="NCBI Taxonomy" id="714518"/>
    <lineage>
        <taxon>Eukaryota</taxon>
        <taxon>Viridiplantae</taxon>
        <taxon>Streptophyta</taxon>
        <taxon>Embryophyta</taxon>
        <taxon>Tracheophyta</taxon>
        <taxon>Spermatophyta</taxon>
        <taxon>Magnoliopsida</taxon>
        <taxon>eudicotyledons</taxon>
        <taxon>Gunneridae</taxon>
        <taxon>Pentapetalae</taxon>
        <taxon>rosids</taxon>
        <taxon>fabids</taxon>
        <taxon>Rosales</taxon>
        <taxon>Rhamnaceae</taxon>
        <taxon>Paliureae</taxon>
        <taxon>Ziziphus</taxon>
    </lineage>
</organism>
<dbReference type="GO" id="GO:0003700">
    <property type="term" value="F:DNA-binding transcription factor activity"/>
    <property type="evidence" value="ECO:0007669"/>
    <property type="project" value="InterPro"/>
</dbReference>
<evidence type="ECO:0000256" key="4">
    <source>
        <dbReference type="ARBA" id="ARBA00023125"/>
    </source>
</evidence>
<evidence type="ECO:0000256" key="2">
    <source>
        <dbReference type="ARBA" id="ARBA00007163"/>
    </source>
</evidence>
<dbReference type="InterPro" id="IPR046347">
    <property type="entry name" value="bZIP_sf"/>
</dbReference>
<protein>
    <recommendedName>
        <fullName evidence="9">BZIP domain-containing protein</fullName>
    </recommendedName>
</protein>
<comment type="subcellular location">
    <subcellularLocation>
        <location evidence="1">Nucleus</location>
    </subcellularLocation>
</comment>
<dbReference type="GO" id="GO:0046983">
    <property type="term" value="F:protein dimerization activity"/>
    <property type="evidence" value="ECO:0007669"/>
    <property type="project" value="UniProtKB-ARBA"/>
</dbReference>
<keyword evidence="3" id="KW-0805">Transcription regulation</keyword>
<dbReference type="InterPro" id="IPR020983">
    <property type="entry name" value="Basic_leucine-zipper_C"/>
</dbReference>
<evidence type="ECO:0000256" key="5">
    <source>
        <dbReference type="ARBA" id="ARBA00023163"/>
    </source>
</evidence>
<dbReference type="PANTHER" id="PTHR46408:SF5">
    <property type="entry name" value="BASIC LEUCINE ZIPPER 10"/>
    <property type="match status" value="1"/>
</dbReference>
<proteinExistence type="inferred from homology"/>
<feature type="compositionally biased region" description="Low complexity" evidence="8">
    <location>
        <begin position="182"/>
        <end position="192"/>
    </location>
</feature>
<evidence type="ECO:0000256" key="7">
    <source>
        <dbReference type="SAM" id="Coils"/>
    </source>
</evidence>
<dbReference type="FunFam" id="1.20.5.170:FF:000020">
    <property type="entry name" value="BZIP transcription factor"/>
    <property type="match status" value="1"/>
</dbReference>
<feature type="region of interest" description="Disordered" evidence="8">
    <location>
        <begin position="470"/>
        <end position="506"/>
    </location>
</feature>
<dbReference type="Proteomes" id="UP000813462">
    <property type="component" value="Unassembled WGS sequence"/>
</dbReference>
<feature type="coiled-coil region" evidence="7">
    <location>
        <begin position="260"/>
        <end position="294"/>
    </location>
</feature>
<name>A0A978UQY8_ZIZJJ</name>
<keyword evidence="7" id="KW-0175">Coiled coil</keyword>
<comment type="similarity">
    <text evidence="2">Belongs to the bZIP family.</text>
</comment>
<dbReference type="GO" id="GO:0005634">
    <property type="term" value="C:nucleus"/>
    <property type="evidence" value="ECO:0007669"/>
    <property type="project" value="UniProtKB-SubCell"/>
</dbReference>
<feature type="compositionally biased region" description="Acidic residues" evidence="8">
    <location>
        <begin position="196"/>
        <end position="210"/>
    </location>
</feature>